<accession>A0A4Y2MGI3</accession>
<dbReference type="OrthoDB" id="6766291at2759"/>
<reference evidence="1 2" key="1">
    <citation type="journal article" date="2019" name="Sci. Rep.">
        <title>Orb-weaving spider Araneus ventricosus genome elucidates the spidroin gene catalogue.</title>
        <authorList>
            <person name="Kono N."/>
            <person name="Nakamura H."/>
            <person name="Ohtoshi R."/>
            <person name="Moran D.A.P."/>
            <person name="Shinohara A."/>
            <person name="Yoshida Y."/>
            <person name="Fujiwara M."/>
            <person name="Mori M."/>
            <person name="Tomita M."/>
            <person name="Arakawa K."/>
        </authorList>
    </citation>
    <scope>NUCLEOTIDE SEQUENCE [LARGE SCALE GENOMIC DNA]</scope>
</reference>
<keyword evidence="2" id="KW-1185">Reference proteome</keyword>
<dbReference type="GO" id="GO:0003676">
    <property type="term" value="F:nucleic acid binding"/>
    <property type="evidence" value="ECO:0007669"/>
    <property type="project" value="InterPro"/>
</dbReference>
<dbReference type="AlphaFoldDB" id="A0A4Y2MGI3"/>
<dbReference type="EMBL" id="BGPR01007358">
    <property type="protein sequence ID" value="GBN26248.1"/>
    <property type="molecule type" value="Genomic_DNA"/>
</dbReference>
<dbReference type="Gene3D" id="3.30.420.10">
    <property type="entry name" value="Ribonuclease H-like superfamily/Ribonuclease H"/>
    <property type="match status" value="1"/>
</dbReference>
<organism evidence="1 2">
    <name type="scientific">Araneus ventricosus</name>
    <name type="common">Orbweaver spider</name>
    <name type="synonym">Epeira ventricosa</name>
    <dbReference type="NCBI Taxonomy" id="182803"/>
    <lineage>
        <taxon>Eukaryota</taxon>
        <taxon>Metazoa</taxon>
        <taxon>Ecdysozoa</taxon>
        <taxon>Arthropoda</taxon>
        <taxon>Chelicerata</taxon>
        <taxon>Arachnida</taxon>
        <taxon>Araneae</taxon>
        <taxon>Araneomorphae</taxon>
        <taxon>Entelegynae</taxon>
        <taxon>Araneoidea</taxon>
        <taxon>Araneidae</taxon>
        <taxon>Araneus</taxon>
    </lineage>
</organism>
<protein>
    <submittedName>
        <fullName evidence="1">Uncharacterized protein</fullName>
    </submittedName>
</protein>
<proteinExistence type="predicted"/>
<dbReference type="Proteomes" id="UP000499080">
    <property type="component" value="Unassembled WGS sequence"/>
</dbReference>
<comment type="caution">
    <text evidence="1">The sequence shown here is derived from an EMBL/GenBank/DDBJ whole genome shotgun (WGS) entry which is preliminary data.</text>
</comment>
<sequence length="85" mass="9768">MHLTYEATDCNGRTALVYSRKFSLEVHSPQSLRRSMWFQHDGAPPPYTNDVHKHLNNTFGKHWMCRGSPVQYPARSPGLSCLGFF</sequence>
<dbReference type="InterPro" id="IPR036397">
    <property type="entry name" value="RNaseH_sf"/>
</dbReference>
<dbReference type="PANTHER" id="PTHR47326:SF1">
    <property type="entry name" value="HTH PSQ-TYPE DOMAIN-CONTAINING PROTEIN"/>
    <property type="match status" value="1"/>
</dbReference>
<name>A0A4Y2MGI3_ARAVE</name>
<dbReference type="PANTHER" id="PTHR47326">
    <property type="entry name" value="TRANSPOSABLE ELEMENT TC3 TRANSPOSASE-LIKE PROTEIN"/>
    <property type="match status" value="1"/>
</dbReference>
<evidence type="ECO:0000313" key="2">
    <source>
        <dbReference type="Proteomes" id="UP000499080"/>
    </source>
</evidence>
<evidence type="ECO:0000313" key="1">
    <source>
        <dbReference type="EMBL" id="GBN26248.1"/>
    </source>
</evidence>
<gene>
    <name evidence="1" type="ORF">AVEN_270372_1</name>
</gene>